<gene>
    <name evidence="1" type="ORF">RHS01_10253</name>
</gene>
<comment type="caution">
    <text evidence="1">The sequence shown here is derived from an EMBL/GenBank/DDBJ whole genome shotgun (WGS) entry which is preliminary data.</text>
</comment>
<evidence type="ECO:0000313" key="1">
    <source>
        <dbReference type="EMBL" id="KAF8749275.1"/>
    </source>
</evidence>
<dbReference type="Proteomes" id="UP000614334">
    <property type="component" value="Unassembled WGS sequence"/>
</dbReference>
<name>A0A8H7I5V6_9AGAM</name>
<accession>A0A8H7I5V6</accession>
<dbReference type="AlphaFoldDB" id="A0A8H7I5V6"/>
<dbReference type="EMBL" id="JACYCF010000029">
    <property type="protein sequence ID" value="KAF8749275.1"/>
    <property type="molecule type" value="Genomic_DNA"/>
</dbReference>
<organism evidence="1 2">
    <name type="scientific">Rhizoctonia solani</name>
    <dbReference type="NCBI Taxonomy" id="456999"/>
    <lineage>
        <taxon>Eukaryota</taxon>
        <taxon>Fungi</taxon>
        <taxon>Dikarya</taxon>
        <taxon>Basidiomycota</taxon>
        <taxon>Agaricomycotina</taxon>
        <taxon>Agaricomycetes</taxon>
        <taxon>Cantharellales</taxon>
        <taxon>Ceratobasidiaceae</taxon>
        <taxon>Rhizoctonia</taxon>
    </lineage>
</organism>
<protein>
    <submittedName>
        <fullName evidence="1">Uncharacterized protein</fullName>
    </submittedName>
</protein>
<proteinExistence type="predicted"/>
<evidence type="ECO:0000313" key="2">
    <source>
        <dbReference type="Proteomes" id="UP000614334"/>
    </source>
</evidence>
<sequence length="312" mass="32729">MGAYQPWPRVGLLAESVWVREEEIAGWAAAAGGWEQGFQRREITAVAASSSQDAAKACSSAGSIVCRRRVAVQGRQVEVEMACALVLVWRQAKCCVGGKIGEARGGDGLVGFTAGGVPVVADRARRPINPSMACRVDDGDRASWSGAVLVVIISESGVAADSKTNGLLVGCGTNPYVSICFRPASHFSGTLSLLTTTRGLSVQGLLIRGDLSQLVVACPVSAPSTTGSHSSVSELVLRDEPDVSRPLSASARSVFIRSQRGDLPLALLFFPLLFYPCTAAGGWATEFLPPALYRSHGSRASAPRFAFAPLPL</sequence>
<reference evidence="1" key="1">
    <citation type="submission" date="2020-09" db="EMBL/GenBank/DDBJ databases">
        <title>Comparative genome analyses of four rice-infecting Rhizoctonia solani isolates reveal extensive enrichment of homogalacturonan modification genes.</title>
        <authorList>
            <person name="Lee D.-Y."/>
            <person name="Jeon J."/>
            <person name="Kim K.-T."/>
            <person name="Cheong K."/>
            <person name="Song H."/>
            <person name="Choi G."/>
            <person name="Ko J."/>
            <person name="Opiyo S.O."/>
            <person name="Zuo S."/>
            <person name="Madhav S."/>
            <person name="Lee Y.-H."/>
            <person name="Wang G.-L."/>
        </authorList>
    </citation>
    <scope>NUCLEOTIDE SEQUENCE</scope>
    <source>
        <strain evidence="1">AG1-IA B2</strain>
    </source>
</reference>